<feature type="transmembrane region" description="Helical" evidence="3">
    <location>
        <begin position="1249"/>
        <end position="1268"/>
    </location>
</feature>
<feature type="compositionally biased region" description="Basic and acidic residues" evidence="2">
    <location>
        <begin position="469"/>
        <end position="480"/>
    </location>
</feature>
<feature type="coiled-coil region" evidence="1">
    <location>
        <begin position="1446"/>
        <end position="1473"/>
    </location>
</feature>
<dbReference type="HOGENOM" id="CLU_001670_0_0_1"/>
<feature type="compositionally biased region" description="Basic and acidic residues" evidence="2">
    <location>
        <begin position="130"/>
        <end position="144"/>
    </location>
</feature>
<feature type="compositionally biased region" description="Polar residues" evidence="2">
    <location>
        <begin position="316"/>
        <end position="330"/>
    </location>
</feature>
<feature type="region of interest" description="Disordered" evidence="2">
    <location>
        <begin position="492"/>
        <end position="562"/>
    </location>
</feature>
<proteinExistence type="predicted"/>
<feature type="domain" description="CSC1/OSCA1-like 7TM region" evidence="4">
    <location>
        <begin position="1535"/>
        <end position="1804"/>
    </location>
</feature>
<evidence type="ECO:0008006" key="10">
    <source>
        <dbReference type="Google" id="ProtNLM"/>
    </source>
</evidence>
<feature type="compositionally biased region" description="Polar residues" evidence="2">
    <location>
        <begin position="673"/>
        <end position="683"/>
    </location>
</feature>
<dbReference type="Pfam" id="PF13967">
    <property type="entry name" value="RSN1_TM"/>
    <property type="match status" value="1"/>
</dbReference>
<dbReference type="InterPro" id="IPR022257">
    <property type="entry name" value="PHM7_ext"/>
</dbReference>
<evidence type="ECO:0000313" key="9">
    <source>
        <dbReference type="Proteomes" id="UP000012338"/>
    </source>
</evidence>
<feature type="compositionally biased region" description="Polar residues" evidence="2">
    <location>
        <begin position="836"/>
        <end position="849"/>
    </location>
</feature>
<dbReference type="InterPro" id="IPR032880">
    <property type="entry name" value="CSC1/OSCA1-like_N"/>
</dbReference>
<dbReference type="PANTHER" id="PTHR38426:SF1">
    <property type="entry name" value="MAINTENANCE OF TELOMERE CAPPING PROTEIN 4"/>
    <property type="match status" value="1"/>
</dbReference>
<feature type="transmembrane region" description="Helical" evidence="3">
    <location>
        <begin position="1579"/>
        <end position="1599"/>
    </location>
</feature>
<protein>
    <recommendedName>
        <fullName evidence="10">DUF221-domain-containing protein</fullName>
    </recommendedName>
</protein>
<feature type="compositionally biased region" description="Basic and acidic residues" evidence="2">
    <location>
        <begin position="696"/>
        <end position="709"/>
    </location>
</feature>
<reference evidence="9" key="2">
    <citation type="journal article" date="2013" name="PLoS Genet.">
        <title>Comparative genome structure, secondary metabolite, and effector coding capacity across Cochliobolus pathogens.</title>
        <authorList>
            <person name="Condon B.J."/>
            <person name="Leng Y."/>
            <person name="Wu D."/>
            <person name="Bushley K.E."/>
            <person name="Ohm R.A."/>
            <person name="Otillar R."/>
            <person name="Martin J."/>
            <person name="Schackwitz W."/>
            <person name="Grimwood J."/>
            <person name="MohdZainudin N."/>
            <person name="Xue C."/>
            <person name="Wang R."/>
            <person name="Manning V.A."/>
            <person name="Dhillon B."/>
            <person name="Tu Z.J."/>
            <person name="Steffenson B.J."/>
            <person name="Salamov A."/>
            <person name="Sun H."/>
            <person name="Lowry S."/>
            <person name="LaButti K."/>
            <person name="Han J."/>
            <person name="Copeland A."/>
            <person name="Lindquist E."/>
            <person name="Barry K."/>
            <person name="Schmutz J."/>
            <person name="Baker S.E."/>
            <person name="Ciuffetti L.M."/>
            <person name="Grigoriev I.V."/>
            <person name="Zhong S."/>
            <person name="Turgeon B.G."/>
        </authorList>
    </citation>
    <scope>NUCLEOTIDE SEQUENCE [LARGE SCALE GENOMIC DNA]</scope>
    <source>
        <strain evidence="9">C4 / ATCC 48331 / race T</strain>
    </source>
</reference>
<dbReference type="Pfam" id="PF02714">
    <property type="entry name" value="RSN1_7TM"/>
    <property type="match status" value="1"/>
</dbReference>
<dbReference type="OrthoDB" id="1076608at2759"/>
<feature type="region of interest" description="Disordered" evidence="2">
    <location>
        <begin position="236"/>
        <end position="262"/>
    </location>
</feature>
<feature type="transmembrane region" description="Helical" evidence="3">
    <location>
        <begin position="1813"/>
        <end position="1830"/>
    </location>
</feature>
<evidence type="ECO:0000256" key="2">
    <source>
        <dbReference type="SAM" id="MobiDB-lite"/>
    </source>
</evidence>
<dbReference type="Proteomes" id="UP000012338">
    <property type="component" value="Unassembled WGS sequence"/>
</dbReference>
<dbReference type="EMBL" id="KB733445">
    <property type="protein sequence ID" value="ENI10035.1"/>
    <property type="molecule type" value="Genomic_DNA"/>
</dbReference>
<feature type="transmembrane region" description="Helical" evidence="3">
    <location>
        <begin position="1781"/>
        <end position="1806"/>
    </location>
</feature>
<feature type="compositionally biased region" description="Low complexity" evidence="2">
    <location>
        <begin position="39"/>
        <end position="51"/>
    </location>
</feature>
<feature type="domain" description="10TM putative phosphate transporter extracellular tail" evidence="5">
    <location>
        <begin position="1896"/>
        <end position="1990"/>
    </location>
</feature>
<feature type="compositionally biased region" description="Basic and acidic residues" evidence="2">
    <location>
        <begin position="154"/>
        <end position="167"/>
    </location>
</feature>
<feature type="region of interest" description="Disordered" evidence="2">
    <location>
        <begin position="753"/>
        <end position="775"/>
    </location>
</feature>
<keyword evidence="3" id="KW-1133">Transmembrane helix</keyword>
<dbReference type="Pfam" id="PF12621">
    <property type="entry name" value="PHM7_ext"/>
    <property type="match status" value="1"/>
</dbReference>
<accession>N4XE89</accession>
<evidence type="ECO:0000313" key="8">
    <source>
        <dbReference type="EMBL" id="ENI10035.1"/>
    </source>
</evidence>
<reference evidence="8 9" key="1">
    <citation type="journal article" date="2012" name="PLoS Pathog.">
        <title>Diverse lifestyles and strategies of plant pathogenesis encoded in the genomes of eighteen Dothideomycetes fungi.</title>
        <authorList>
            <person name="Ohm R.A."/>
            <person name="Feau N."/>
            <person name="Henrissat B."/>
            <person name="Schoch C.L."/>
            <person name="Horwitz B.A."/>
            <person name="Barry K.W."/>
            <person name="Condon B.J."/>
            <person name="Copeland A.C."/>
            <person name="Dhillon B."/>
            <person name="Glaser F."/>
            <person name="Hesse C.N."/>
            <person name="Kosti I."/>
            <person name="LaButti K."/>
            <person name="Lindquist E.A."/>
            <person name="Lucas S."/>
            <person name="Salamov A.A."/>
            <person name="Bradshaw R.E."/>
            <person name="Ciuffetti L."/>
            <person name="Hamelin R.C."/>
            <person name="Kema G.H.J."/>
            <person name="Lawrence C."/>
            <person name="Scott J.A."/>
            <person name="Spatafora J.W."/>
            <person name="Turgeon B.G."/>
            <person name="de Wit P.J.G.M."/>
            <person name="Zhong S."/>
            <person name="Goodwin S.B."/>
            <person name="Grigoriev I.V."/>
        </authorList>
    </citation>
    <scope>NUCLEOTIDE SEQUENCE [LARGE SCALE GENOMIC DNA]</scope>
    <source>
        <strain evidence="9">C4 / ATCC 48331 / race T</strain>
    </source>
</reference>
<dbReference type="InterPro" id="IPR003864">
    <property type="entry name" value="CSC1/OSCA1-like_7TM"/>
</dbReference>
<feature type="compositionally biased region" description="Basic and acidic residues" evidence="2">
    <location>
        <begin position="599"/>
        <end position="609"/>
    </location>
</feature>
<dbReference type="PANTHER" id="PTHR38426">
    <property type="entry name" value="MAINTENANCE OF TELOMERE CAPPING PROTEIN 4"/>
    <property type="match status" value="1"/>
</dbReference>
<gene>
    <name evidence="8" type="ORF">COCC4DRAFT_56273</name>
</gene>
<feature type="region of interest" description="Disordered" evidence="2">
    <location>
        <begin position="575"/>
        <end position="732"/>
    </location>
</feature>
<feature type="domain" description="CSC1/OSCA1-like cytosolic" evidence="7">
    <location>
        <begin position="1340"/>
        <end position="1520"/>
    </location>
</feature>
<evidence type="ECO:0000256" key="1">
    <source>
        <dbReference type="SAM" id="Coils"/>
    </source>
</evidence>
<feature type="transmembrane region" description="Helical" evidence="3">
    <location>
        <begin position="1165"/>
        <end position="1189"/>
    </location>
</feature>
<evidence type="ECO:0000259" key="6">
    <source>
        <dbReference type="Pfam" id="PF13967"/>
    </source>
</evidence>
<feature type="region of interest" description="Disordered" evidence="2">
    <location>
        <begin position="316"/>
        <end position="338"/>
    </location>
</feature>
<feature type="region of interest" description="Disordered" evidence="2">
    <location>
        <begin position="451"/>
        <end position="480"/>
    </location>
</feature>
<dbReference type="InterPro" id="IPR038769">
    <property type="entry name" value="MTC4"/>
</dbReference>
<feature type="region of interest" description="Disordered" evidence="2">
    <location>
        <begin position="802"/>
        <end position="966"/>
    </location>
</feature>
<feature type="compositionally biased region" description="Polar residues" evidence="2">
    <location>
        <begin position="905"/>
        <end position="924"/>
    </location>
</feature>
<dbReference type="GO" id="GO:0016020">
    <property type="term" value="C:membrane"/>
    <property type="evidence" value="ECO:0007669"/>
    <property type="project" value="InterPro"/>
</dbReference>
<evidence type="ECO:0000259" key="5">
    <source>
        <dbReference type="Pfam" id="PF12621"/>
    </source>
</evidence>
<feature type="compositionally biased region" description="Basic residues" evidence="2">
    <location>
        <begin position="521"/>
        <end position="531"/>
    </location>
</feature>
<keyword evidence="3" id="KW-0472">Membrane</keyword>
<name>N4XE89_COCH4</name>
<sequence length="2001" mass="223650">MSAPSSHGRPSGDSDRWTASSNTYIASNAGTNTDNGEGSSSPRRSQDSRPSNDAPHGLGIAMMSGDNDDSAQRKQRPRRSGGFLLDSTFPSGPRQRHGHRDAHGDDSKGKRSSRYQGTRDNKRSSVLGASREHHGDDTNMDRTRRSVHQMPSASHDRDPSPRTEPEPARQAIDPTHLVHMALNLSESRRRNINTGQLLASQPRAASGSQREGSFANYAAGGSLRHYLNEQRRVSRNISPMGGRGSPSRHMSTSMQGSGSMAFPGSQSINPSASTLARVNKAKAYIELQMEYLRLLNFLPPLKPDASAPGNFIFTSSSSPGSTQAHLTRTPSHAGKQHDLGRAYNPLQFIRNRRIRARERVVLEHPPEEFEDVQQVRDWVDQIEQHAKRVGYRRNDAVHLPNIHQDHEITAPPSKPPRPHKGWFFTPEELLADAYWLEQGDNKTLVENRRGQKLFPPKEAQPRDSLQVRTSKELGDKRGKSWADALPAIALDHTTGDESDKASERGRKRRLLPALRTDSPRGGKHSRRGSRLRNHDEPDSSGSESDTKRRKIRVATDPEHNTGPLALLLEQQAKEFQAKSPLTMSPNTPDKWGRNGDVVMDDKPTRDSLDVPRFSNGFSYLKDHSNFKISPTPRKPLNLSSDDAEPRSSHEQQDSTAPNTPLTKRFPYIGSEASPPQSRSNSQTRKPKRHKFNSIFHSHDHSEESQHEGRPGSSGTDRKGKSHQNSGEIADDKHIGTAILAAPGAVMNLLGHRKNDSVNSLPSPDKLRRREAQEPQSAVTRFFKGVKHEGTKVGDIIFRRDRADDSDSETMSDSNSVEFDDDNGSTRAKQSKRPSIARTNTGGTEGSRVSFQKDRSRLDLPSFRPVHAFDNEDSDEEHHISRQTRDRKGSRSPRIDRLLPPRMDLSTISDRSSQGSVTLGPNNSQERLEESLANHSDTGGLPAAGLRNVQDRKASGSRPGMNGRHWSIADSDDQAVDRKTSADIITQADIVRVRALFVCSGVKANEIVRRAHTARNPPSYFLVRAAALTNTKLYPVPRKQEHVLAARILVKDLEASTKALQSTLESFRNKAIQQLTRQISTLQSTVDSDLMPRILEGGDKAVHVTSEVSGQGSLQVKQITDEIDRMIRARKRRMRWMRGLGWMLKVFVAQGSDNIHAQSSKGPSSFAALAAAFVPTAVVAVLYVVIFIFIRPSFPKIYSPRTYIGTVEEKHRTPCKKSPGYFDWVHTYWTLPDKFVLYHQSLDSYLFLRFLRTLIFICVVGAAITWPILMPANWTGGGTSKELNRLGIGNVKNKDHLYAHAVVAWVFFSFVMFTVARERLWLIGLRQAWNLSKTNAKRLSSRTVLYLSAPTAALDEGNMQRFFGDDAVRIWPVTKGDKLVSLVSERDSKVDKLESAELSFVLNINKEVKKSHNGNIKYEQLPKQMKKSLRPTHKSKTPVVGREVDSINYYRDQIKEKEDEVQKARESNETAGNLGGAAAVFVEFRTQPAAQRAYQQIASADILSLTPRFVGTVPSEVVWSNLVLPPARRISQSGIALSLVIATIIFWSIPVSIVGAISNIQYLAENFKWLAFLNKLPPSLMSLLSGLIPPLLLSALARWVPDIFRYIFTIFGDPTKSVIELKVLKWHYVFQVLQVFLVTTLSSGAAAVASQIAQDPSSVPQLLAERLPRASNTYLTYFVVQALTNAPSNILNYSDVLFYIFYDRFIDKTPRQKYKTYTTLRGMAWGKLFPKYVNFVIIAIAYSCIAPLVLGFAAIGLVIFYWSYRYQLLYTVQPKIDTKGHAYTLSLQHILTGIYIAELCLIGIFSLRNARGPLLMLVLLFIATAIFNYTTNRYFAPLEQYLPADLALESEDDEQSPLLSSAEEGESDALQHAESRVARLSEQTRVPPNVISPLARFLQPHVFASHTAMKIWVRDGDFDNEEPEYSDDDVKKAYLHPAYSSKTPTVWLAKDPIGVSKKEISENENVGLKASDEGAWVTGDGKVKWAVDNFEEVPVFKKDIKW</sequence>
<keyword evidence="3" id="KW-0812">Transmembrane</keyword>
<organism evidence="8 9">
    <name type="scientific">Cochliobolus heterostrophus (strain C4 / ATCC 48331 / race T)</name>
    <name type="common">Southern corn leaf blight fungus</name>
    <name type="synonym">Bipolaris maydis</name>
    <dbReference type="NCBI Taxonomy" id="665024"/>
    <lineage>
        <taxon>Eukaryota</taxon>
        <taxon>Fungi</taxon>
        <taxon>Dikarya</taxon>
        <taxon>Ascomycota</taxon>
        <taxon>Pezizomycotina</taxon>
        <taxon>Dothideomycetes</taxon>
        <taxon>Pleosporomycetidae</taxon>
        <taxon>Pleosporales</taxon>
        <taxon>Pleosporineae</taxon>
        <taxon>Pleosporaceae</taxon>
        <taxon>Bipolaris</taxon>
    </lineage>
</organism>
<evidence type="ECO:0000259" key="4">
    <source>
        <dbReference type="Pfam" id="PF02714"/>
    </source>
</evidence>
<dbReference type="Pfam" id="PF14703">
    <property type="entry name" value="PHM7_cyt"/>
    <property type="match status" value="1"/>
</dbReference>
<feature type="region of interest" description="Disordered" evidence="2">
    <location>
        <begin position="1"/>
        <end position="175"/>
    </location>
</feature>
<feature type="compositionally biased region" description="Polar residues" evidence="2">
    <location>
        <begin position="248"/>
        <end position="262"/>
    </location>
</feature>
<evidence type="ECO:0000256" key="3">
    <source>
        <dbReference type="SAM" id="Phobius"/>
    </source>
</evidence>
<feature type="compositionally biased region" description="Basic and acidic residues" evidence="2">
    <location>
        <begin position="493"/>
        <end position="504"/>
    </location>
</feature>
<keyword evidence="1" id="KW-0175">Coiled coil</keyword>
<feature type="transmembrane region" description="Helical" evidence="3">
    <location>
        <begin position="1731"/>
        <end position="1761"/>
    </location>
</feature>
<feature type="transmembrane region" description="Helical" evidence="3">
    <location>
        <begin position="1296"/>
        <end position="1315"/>
    </location>
</feature>
<keyword evidence="9" id="KW-1185">Reference proteome</keyword>
<feature type="compositionally biased region" description="Polar residues" evidence="2">
    <location>
        <begin position="17"/>
        <end position="38"/>
    </location>
</feature>
<feature type="domain" description="CSC1/OSCA1-like N-terminal transmembrane" evidence="6">
    <location>
        <begin position="1168"/>
        <end position="1317"/>
    </location>
</feature>
<dbReference type="InterPro" id="IPR027815">
    <property type="entry name" value="CSC1/OSCA1-like_cyt"/>
</dbReference>
<feature type="compositionally biased region" description="Basic and acidic residues" evidence="2">
    <location>
        <begin position="643"/>
        <end position="652"/>
    </location>
</feature>
<feature type="transmembrane region" description="Helical" evidence="3">
    <location>
        <begin position="1534"/>
        <end position="1559"/>
    </location>
</feature>
<feature type="compositionally biased region" description="Basic and acidic residues" evidence="2">
    <location>
        <begin position="875"/>
        <end position="898"/>
    </location>
</feature>
<evidence type="ECO:0000259" key="7">
    <source>
        <dbReference type="Pfam" id="PF14703"/>
    </source>
</evidence>